<evidence type="ECO:0000256" key="5">
    <source>
        <dbReference type="SAM" id="Phobius"/>
    </source>
</evidence>
<feature type="transmembrane region" description="Helical" evidence="5">
    <location>
        <begin position="304"/>
        <end position="325"/>
    </location>
</feature>
<evidence type="ECO:0000313" key="8">
    <source>
        <dbReference type="Proteomes" id="UP000540506"/>
    </source>
</evidence>
<dbReference type="EMBL" id="JACHJV010000003">
    <property type="protein sequence ID" value="MBB4928773.1"/>
    <property type="molecule type" value="Genomic_DNA"/>
</dbReference>
<feature type="domain" description="Major facilitator superfamily (MFS) profile" evidence="6">
    <location>
        <begin position="4"/>
        <end position="390"/>
    </location>
</feature>
<evidence type="ECO:0000256" key="4">
    <source>
        <dbReference type="ARBA" id="ARBA00023136"/>
    </source>
</evidence>
<dbReference type="GO" id="GO:0022857">
    <property type="term" value="F:transmembrane transporter activity"/>
    <property type="evidence" value="ECO:0007669"/>
    <property type="project" value="InterPro"/>
</dbReference>
<dbReference type="AlphaFoldDB" id="A0A7W7RB89"/>
<evidence type="ECO:0000256" key="3">
    <source>
        <dbReference type="ARBA" id="ARBA00022989"/>
    </source>
</evidence>
<comment type="subcellular location">
    <subcellularLocation>
        <location evidence="1">Cell membrane</location>
        <topology evidence="1">Multi-pass membrane protein</topology>
    </subcellularLocation>
</comment>
<keyword evidence="8" id="KW-1185">Reference proteome</keyword>
<dbReference type="InterPro" id="IPR020846">
    <property type="entry name" value="MFS_dom"/>
</dbReference>
<gene>
    <name evidence="7" type="ORF">FHR34_007870</name>
</gene>
<keyword evidence="3 5" id="KW-1133">Transmembrane helix</keyword>
<keyword evidence="2 5" id="KW-0812">Transmembrane</keyword>
<dbReference type="PROSITE" id="PS50850">
    <property type="entry name" value="MFS"/>
    <property type="match status" value="1"/>
</dbReference>
<evidence type="ECO:0000256" key="2">
    <source>
        <dbReference type="ARBA" id="ARBA00022692"/>
    </source>
</evidence>
<dbReference type="Pfam" id="PF07690">
    <property type="entry name" value="MFS_1"/>
    <property type="match status" value="1"/>
</dbReference>
<reference evidence="7 8" key="1">
    <citation type="submission" date="2020-08" db="EMBL/GenBank/DDBJ databases">
        <title>Sequencing the genomes of 1000 actinobacteria strains.</title>
        <authorList>
            <person name="Klenk H.-P."/>
        </authorList>
    </citation>
    <scope>NUCLEOTIDE SEQUENCE [LARGE SCALE GENOMIC DNA]</scope>
    <source>
        <strain evidence="7 8">DSM 41654</strain>
    </source>
</reference>
<feature type="transmembrane region" description="Helical" evidence="5">
    <location>
        <begin position="12"/>
        <end position="32"/>
    </location>
</feature>
<feature type="transmembrane region" description="Helical" evidence="5">
    <location>
        <begin position="213"/>
        <end position="231"/>
    </location>
</feature>
<dbReference type="CDD" id="cd17393">
    <property type="entry name" value="MFS_MosC_like"/>
    <property type="match status" value="1"/>
</dbReference>
<evidence type="ECO:0000256" key="1">
    <source>
        <dbReference type="ARBA" id="ARBA00004651"/>
    </source>
</evidence>
<dbReference type="Proteomes" id="UP000540506">
    <property type="component" value="Unassembled WGS sequence"/>
</dbReference>
<sequence>MCRSLRAARTATFAYFAVNGFVMGTWVVHINVIARQAGVGTATLGYLLLALGGSAFVGMRLCGPLNDRLGPRRVIPVSAALFSAALVLPVLAHNVWSLAGALAALGFSNGCLDVSMNTHAVQVEHRYQRPIMSAFHATWSLGGALASIIGARTISWGWPIAPTFAVIAVLAAATSFLAAPALLVPRQALVNEAAATGALRSATAPTSRVPKGVWALAAVAMMVMLCEGVAYDWSTVHLRTVIHASAATSALAYGAYATAATIGRLIADRLAARIGPVALFRCGAALAGLGMVTVLLSHQAALAIAAWAAVGLGLAGCIPQLFTAAGGLDRDAAGANVARVAGLGYLGMLAGPAIIGPLTRLVALNLALALPMALCFAAAYAAGVLRPAPQPAELPARQLTRP</sequence>
<accession>A0A7W7RB89</accession>
<dbReference type="InterPro" id="IPR051788">
    <property type="entry name" value="MFS_Transporter"/>
</dbReference>
<dbReference type="GO" id="GO:0005886">
    <property type="term" value="C:plasma membrane"/>
    <property type="evidence" value="ECO:0007669"/>
    <property type="project" value="UniProtKB-SubCell"/>
</dbReference>
<feature type="transmembrane region" description="Helical" evidence="5">
    <location>
        <begin position="164"/>
        <end position="184"/>
    </location>
</feature>
<dbReference type="SUPFAM" id="SSF103473">
    <property type="entry name" value="MFS general substrate transporter"/>
    <property type="match status" value="1"/>
</dbReference>
<dbReference type="RefSeq" id="WP_184946361.1">
    <property type="nucleotide sequence ID" value="NZ_JACHJV010000003.1"/>
</dbReference>
<feature type="transmembrane region" description="Helical" evidence="5">
    <location>
        <begin position="337"/>
        <end position="355"/>
    </location>
</feature>
<dbReference type="PANTHER" id="PTHR23514:SF13">
    <property type="entry name" value="INNER MEMBRANE PROTEIN YBJJ"/>
    <property type="match status" value="1"/>
</dbReference>
<feature type="transmembrane region" description="Helical" evidence="5">
    <location>
        <begin position="361"/>
        <end position="385"/>
    </location>
</feature>
<feature type="transmembrane region" description="Helical" evidence="5">
    <location>
        <begin position="74"/>
        <end position="92"/>
    </location>
</feature>
<protein>
    <submittedName>
        <fullName evidence="7">Putative MFS family arabinose efflux permease</fullName>
    </submittedName>
</protein>
<dbReference type="PANTHER" id="PTHR23514">
    <property type="entry name" value="BYPASS OF STOP CODON PROTEIN 6"/>
    <property type="match status" value="1"/>
</dbReference>
<name>A0A7W7RB89_KITKI</name>
<evidence type="ECO:0000259" key="6">
    <source>
        <dbReference type="PROSITE" id="PS50850"/>
    </source>
</evidence>
<feature type="transmembrane region" description="Helical" evidence="5">
    <location>
        <begin position="44"/>
        <end position="62"/>
    </location>
</feature>
<feature type="transmembrane region" description="Helical" evidence="5">
    <location>
        <begin position="243"/>
        <end position="266"/>
    </location>
</feature>
<organism evidence="7 8">
    <name type="scientific">Kitasatospora kifunensis</name>
    <name type="common">Streptomyces kifunensis</name>
    <dbReference type="NCBI Taxonomy" id="58351"/>
    <lineage>
        <taxon>Bacteria</taxon>
        <taxon>Bacillati</taxon>
        <taxon>Actinomycetota</taxon>
        <taxon>Actinomycetes</taxon>
        <taxon>Kitasatosporales</taxon>
        <taxon>Streptomycetaceae</taxon>
        <taxon>Kitasatospora</taxon>
    </lineage>
</organism>
<dbReference type="InterPro" id="IPR036259">
    <property type="entry name" value="MFS_trans_sf"/>
</dbReference>
<dbReference type="InterPro" id="IPR011701">
    <property type="entry name" value="MFS"/>
</dbReference>
<comment type="caution">
    <text evidence="7">The sequence shown here is derived from an EMBL/GenBank/DDBJ whole genome shotgun (WGS) entry which is preliminary data.</text>
</comment>
<evidence type="ECO:0000313" key="7">
    <source>
        <dbReference type="EMBL" id="MBB4928773.1"/>
    </source>
</evidence>
<proteinExistence type="predicted"/>
<dbReference type="Gene3D" id="1.20.1250.20">
    <property type="entry name" value="MFS general substrate transporter like domains"/>
    <property type="match status" value="2"/>
</dbReference>
<feature type="transmembrane region" description="Helical" evidence="5">
    <location>
        <begin position="278"/>
        <end position="298"/>
    </location>
</feature>
<keyword evidence="4 5" id="KW-0472">Membrane</keyword>